<proteinExistence type="inferred from homology"/>
<keyword evidence="2" id="KW-0378">Hydrolase</keyword>
<feature type="domain" description="Alpha/beta hydrolase fold-3" evidence="5">
    <location>
        <begin position="109"/>
        <end position="308"/>
    </location>
</feature>
<name>A0A098BGT5_9NOCA</name>
<dbReference type="Gene3D" id="3.40.50.1820">
    <property type="entry name" value="alpha/beta hydrolase"/>
    <property type="match status" value="1"/>
</dbReference>
<keyword evidence="4" id="KW-0812">Transmembrane</keyword>
<evidence type="ECO:0000259" key="5">
    <source>
        <dbReference type="Pfam" id="PF07859"/>
    </source>
</evidence>
<dbReference type="Proteomes" id="UP000042997">
    <property type="component" value="Unassembled WGS sequence"/>
</dbReference>
<dbReference type="InterPro" id="IPR029058">
    <property type="entry name" value="AB_hydrolase_fold"/>
</dbReference>
<keyword evidence="4" id="KW-0472">Membrane</keyword>
<gene>
    <name evidence="6" type="ORF">RHRU231_360034</name>
</gene>
<dbReference type="SUPFAM" id="SSF53474">
    <property type="entry name" value="alpha/beta-Hydrolases"/>
    <property type="match status" value="1"/>
</dbReference>
<dbReference type="eggNOG" id="COG0657">
    <property type="taxonomic scope" value="Bacteria"/>
</dbReference>
<dbReference type="PANTHER" id="PTHR48081">
    <property type="entry name" value="AB HYDROLASE SUPERFAMILY PROTEIN C4A8.06C"/>
    <property type="match status" value="1"/>
</dbReference>
<comment type="similarity">
    <text evidence="1">Belongs to the 'GDXG' lipolytic enzyme family.</text>
</comment>
<keyword evidence="4" id="KW-1133">Transmembrane helix</keyword>
<evidence type="ECO:0000313" key="6">
    <source>
        <dbReference type="EMBL" id="CDZ87914.1"/>
    </source>
</evidence>
<dbReference type="InterPro" id="IPR033140">
    <property type="entry name" value="Lipase_GDXG_put_SER_AS"/>
</dbReference>
<dbReference type="EMBL" id="CCSD01000046">
    <property type="protein sequence ID" value="CDZ87914.1"/>
    <property type="molecule type" value="Genomic_DNA"/>
</dbReference>
<sequence length="342" mass="37823">MTESTSTGCRTRPIVAYMRTHGSTIWHWTVSLRAILVFWFVRIFVKPLFAYWPATDRGIEALSRLDRRVDKMLPRPRNVDIDPLTLGGVPSERIEPPRPAADSLAGATILYFHGGAFVFCGLATHRTVCSLLATESGVPVYSVAYRQLPVGSIGTSVIDAMAAYTGLLETAEDPTRIVVAGDSAGGYLAMKVAEIAALRGMIRPAAVIGYSPLLNLDLEEHDPDFMKRDAYLPMRQVEKLRDRWLAGPDHIEGAQSPVRADPALFPPTFFSVAEYEITRPDVEIMTEAFDEVGTTVETHLWAGQVHAFPVIGQVLPEARTLLQHSIDFARRTVVAEERRHTA</sequence>
<dbReference type="AlphaFoldDB" id="A0A098BGT5"/>
<evidence type="ECO:0000256" key="2">
    <source>
        <dbReference type="ARBA" id="ARBA00022801"/>
    </source>
</evidence>
<protein>
    <submittedName>
        <fullName evidence="6">Lipase</fullName>
    </submittedName>
</protein>
<organism evidence="6 7">
    <name type="scientific">Rhodococcus ruber</name>
    <dbReference type="NCBI Taxonomy" id="1830"/>
    <lineage>
        <taxon>Bacteria</taxon>
        <taxon>Bacillati</taxon>
        <taxon>Actinomycetota</taxon>
        <taxon>Actinomycetes</taxon>
        <taxon>Mycobacteriales</taxon>
        <taxon>Nocardiaceae</taxon>
        <taxon>Rhodococcus</taxon>
    </lineage>
</organism>
<evidence type="ECO:0000256" key="4">
    <source>
        <dbReference type="SAM" id="Phobius"/>
    </source>
</evidence>
<evidence type="ECO:0000256" key="1">
    <source>
        <dbReference type="ARBA" id="ARBA00010515"/>
    </source>
</evidence>
<dbReference type="InterPro" id="IPR050300">
    <property type="entry name" value="GDXG_lipolytic_enzyme"/>
</dbReference>
<dbReference type="InterPro" id="IPR013094">
    <property type="entry name" value="AB_hydrolase_3"/>
</dbReference>
<evidence type="ECO:0000256" key="3">
    <source>
        <dbReference type="PROSITE-ProRule" id="PRU10038"/>
    </source>
</evidence>
<feature type="transmembrane region" description="Helical" evidence="4">
    <location>
        <begin position="25"/>
        <end position="45"/>
    </location>
</feature>
<accession>A0A098BGT5</accession>
<evidence type="ECO:0000313" key="7">
    <source>
        <dbReference type="Proteomes" id="UP000042997"/>
    </source>
</evidence>
<feature type="active site" evidence="3">
    <location>
        <position position="183"/>
    </location>
</feature>
<reference evidence="6 7" key="1">
    <citation type="journal article" date="2014" name="Genome Announc.">
        <title>Draft Genome Sequence of Propane- and Butane-Oxidizing Actinobacterium Rhodococcus ruber IEGM 231.</title>
        <authorList>
            <person name="Ivshina I.B."/>
            <person name="Kuyukina M.S."/>
            <person name="Krivoruchko A.V."/>
            <person name="Barbe V."/>
            <person name="Fischer C."/>
        </authorList>
    </citation>
    <scope>NUCLEOTIDE SEQUENCE [LARGE SCALE GENOMIC DNA]</scope>
</reference>
<dbReference type="PANTHER" id="PTHR48081:SF8">
    <property type="entry name" value="ALPHA_BETA HYDROLASE FOLD-3 DOMAIN-CONTAINING PROTEIN-RELATED"/>
    <property type="match status" value="1"/>
</dbReference>
<dbReference type="GO" id="GO:0016787">
    <property type="term" value="F:hydrolase activity"/>
    <property type="evidence" value="ECO:0007669"/>
    <property type="project" value="UniProtKB-KW"/>
</dbReference>
<dbReference type="PROSITE" id="PS01174">
    <property type="entry name" value="LIPASE_GDXG_SER"/>
    <property type="match status" value="1"/>
</dbReference>
<dbReference type="Pfam" id="PF07859">
    <property type="entry name" value="Abhydrolase_3"/>
    <property type="match status" value="1"/>
</dbReference>